<dbReference type="AlphaFoldDB" id="A0A1K1RQJ2"/>
<dbReference type="Proteomes" id="UP000182740">
    <property type="component" value="Unassembled WGS sequence"/>
</dbReference>
<evidence type="ECO:0000313" key="2">
    <source>
        <dbReference type="Proteomes" id="UP000182740"/>
    </source>
</evidence>
<protein>
    <submittedName>
        <fullName evidence="1">Uncharacterized protein</fullName>
    </submittedName>
</protein>
<name>A0A1K1RQJ2_9PSEU</name>
<keyword evidence="2" id="KW-1185">Reference proteome</keyword>
<dbReference type="EMBL" id="FPJG01000006">
    <property type="protein sequence ID" value="SFW74539.1"/>
    <property type="molecule type" value="Genomic_DNA"/>
</dbReference>
<dbReference type="RefSeq" id="WP_072477540.1">
    <property type="nucleotide sequence ID" value="NZ_FPJG01000006.1"/>
</dbReference>
<sequence length="62" mass="6907">MTWTRPRAETLALPIDALALLIVHDYKTGDGWNWQNWMRSASNGEPPGIVKWAARCQKAGVG</sequence>
<accession>A0A1K1RQJ2</accession>
<organism evidence="1 2">
    <name type="scientific">Amycolatopsis australiensis</name>
    <dbReference type="NCBI Taxonomy" id="546364"/>
    <lineage>
        <taxon>Bacteria</taxon>
        <taxon>Bacillati</taxon>
        <taxon>Actinomycetota</taxon>
        <taxon>Actinomycetes</taxon>
        <taxon>Pseudonocardiales</taxon>
        <taxon>Pseudonocardiaceae</taxon>
        <taxon>Amycolatopsis</taxon>
    </lineage>
</organism>
<reference evidence="2" key="1">
    <citation type="submission" date="2016-11" db="EMBL/GenBank/DDBJ databases">
        <authorList>
            <person name="Varghese N."/>
            <person name="Submissions S."/>
        </authorList>
    </citation>
    <scope>NUCLEOTIDE SEQUENCE [LARGE SCALE GENOMIC DNA]</scope>
    <source>
        <strain evidence="2">DSM 44671</strain>
    </source>
</reference>
<proteinExistence type="predicted"/>
<gene>
    <name evidence="1" type="ORF">SAMN04489730_3785</name>
</gene>
<evidence type="ECO:0000313" key="1">
    <source>
        <dbReference type="EMBL" id="SFW74539.1"/>
    </source>
</evidence>